<dbReference type="PANTHER" id="PTHR45086">
    <property type="entry name" value="WD REPEAT-CONTAINING PROTEIN PCN"/>
    <property type="match status" value="1"/>
</dbReference>
<evidence type="ECO:0000313" key="4">
    <source>
        <dbReference type="Proteomes" id="UP001605036"/>
    </source>
</evidence>
<dbReference type="AlphaFoldDB" id="A0ABD1ZCG7"/>
<dbReference type="Proteomes" id="UP001605036">
    <property type="component" value="Unassembled WGS sequence"/>
</dbReference>
<feature type="compositionally biased region" description="Acidic residues" evidence="2">
    <location>
        <begin position="142"/>
        <end position="160"/>
    </location>
</feature>
<dbReference type="InterPro" id="IPR036322">
    <property type="entry name" value="WD40_repeat_dom_sf"/>
</dbReference>
<accession>A0ABD1ZCG7</accession>
<keyword evidence="4" id="KW-1185">Reference proteome</keyword>
<feature type="region of interest" description="Disordered" evidence="2">
    <location>
        <begin position="121"/>
        <end position="162"/>
    </location>
</feature>
<feature type="compositionally biased region" description="Polar residues" evidence="2">
    <location>
        <begin position="810"/>
        <end position="820"/>
    </location>
</feature>
<dbReference type="PANTHER" id="PTHR45086:SF1">
    <property type="entry name" value="WD REPEAT-CONTAINING PROTEIN PCN"/>
    <property type="match status" value="1"/>
</dbReference>
<protein>
    <recommendedName>
        <fullName evidence="5">U3 small nucleolar RNA-associated protein 4</fullName>
    </recommendedName>
</protein>
<dbReference type="InterPro" id="IPR001680">
    <property type="entry name" value="WD40_rpt"/>
</dbReference>
<name>A0ABD1ZCG7_9MARC</name>
<evidence type="ECO:0000313" key="3">
    <source>
        <dbReference type="EMBL" id="KAL2645510.1"/>
    </source>
</evidence>
<dbReference type="SUPFAM" id="SSF50978">
    <property type="entry name" value="WD40 repeat-like"/>
    <property type="match status" value="1"/>
</dbReference>
<keyword evidence="1" id="KW-0853">WD repeat</keyword>
<dbReference type="Gene3D" id="2.130.10.10">
    <property type="entry name" value="YVTN repeat-like/Quinoprotein amine dehydrogenase"/>
    <property type="match status" value="3"/>
</dbReference>
<organism evidence="3 4">
    <name type="scientific">Riccia fluitans</name>
    <dbReference type="NCBI Taxonomy" id="41844"/>
    <lineage>
        <taxon>Eukaryota</taxon>
        <taxon>Viridiplantae</taxon>
        <taxon>Streptophyta</taxon>
        <taxon>Embryophyta</taxon>
        <taxon>Marchantiophyta</taxon>
        <taxon>Marchantiopsida</taxon>
        <taxon>Marchantiidae</taxon>
        <taxon>Marchantiales</taxon>
        <taxon>Ricciaceae</taxon>
        <taxon>Riccia</taxon>
    </lineage>
</organism>
<dbReference type="Pfam" id="PF00400">
    <property type="entry name" value="WD40"/>
    <property type="match status" value="2"/>
</dbReference>
<reference evidence="3 4" key="1">
    <citation type="submission" date="2024-09" db="EMBL/GenBank/DDBJ databases">
        <title>Chromosome-scale assembly of Riccia fluitans.</title>
        <authorList>
            <person name="Paukszto L."/>
            <person name="Sawicki J."/>
            <person name="Karawczyk K."/>
            <person name="Piernik-Szablinska J."/>
            <person name="Szczecinska M."/>
            <person name="Mazdziarz M."/>
        </authorList>
    </citation>
    <scope>NUCLEOTIDE SEQUENCE [LARGE SCALE GENOMIC DNA]</scope>
    <source>
        <strain evidence="3">Rf_01</strain>
        <tissue evidence="3">Aerial parts of the thallus</tissue>
    </source>
</reference>
<dbReference type="InterPro" id="IPR011047">
    <property type="entry name" value="Quinoprotein_ADH-like_sf"/>
</dbReference>
<dbReference type="PROSITE" id="PS50082">
    <property type="entry name" value="WD_REPEATS_2"/>
    <property type="match status" value="1"/>
</dbReference>
<feature type="repeat" description="WD" evidence="1">
    <location>
        <begin position="199"/>
        <end position="240"/>
    </location>
</feature>
<feature type="region of interest" description="Disordered" evidence="2">
    <location>
        <begin position="800"/>
        <end position="820"/>
    </location>
</feature>
<feature type="compositionally biased region" description="Low complexity" evidence="2">
    <location>
        <begin position="125"/>
        <end position="134"/>
    </location>
</feature>
<evidence type="ECO:0008006" key="5">
    <source>
        <dbReference type="Google" id="ProtNLM"/>
    </source>
</evidence>
<dbReference type="SUPFAM" id="SSF50998">
    <property type="entry name" value="Quinoprotein alcohol dehydrogenase-like"/>
    <property type="match status" value="1"/>
</dbReference>
<dbReference type="InterPro" id="IPR015943">
    <property type="entry name" value="WD40/YVTN_repeat-like_dom_sf"/>
</dbReference>
<dbReference type="EMBL" id="JBHFFA010000002">
    <property type="protein sequence ID" value="KAL2645510.1"/>
    <property type="molecule type" value="Genomic_DNA"/>
</dbReference>
<sequence length="877" mass="95330">MLEVHRWRQIDWAPSAVIALATSVDGTVVAAARENGSIELWNVAPGSVGWHCHLTIPGKEEAAVSSLVWCKAGGNQSTPLGRLFSAGLDGFITEWNLETLQPKEILESYGGSVWQLVVEPEEASENSASAGNGAVHSKSGDGSDDDENSSTDRETDDEENGATVCNLVEQRVAVGCDDGCVRIFTVGDSHAGMVYRKAFPRVKGRVLSVAWSLDGARIYAGGSDGCIRCWDTTSVRELFRITAGLGGRVSGPELCVWSLLALRNGTVVSGDSTGSVQFWEAEHGTLLQQHSKHKADVLALAASPSHKIVFAAGADGQVTSYQIVDESKKDNDGFRSPFEDMIPRVRNRWIYVGYKRCHTHDVRALALAFPVVHEEGQVEVTGRKRRRRNSFQSQNDYKKWAQPGIPMLISGGNDCKLFTYPAEAFLAFHPHDICNAPQRPQIHFAGDLSSSGLSVLMAQHSTWIDVWKMSTNRSAINDLELGYEFGKQVLGKRKFRDEVNYAVVNPPKINGTAENKTISVNAVGNGRPTVYRSNQVASTKGIAPALLARIKCKTVEHIACSAISGNGSFVAFSDRLKPRFFHLELKEEHFSISRKVSKSKARGVITKRKLPNSLPAAQCMLFTPDSTRLVLGSTQQILVVKVENGETLHSFEVPPPPSSGGVKGSLSPINSMCASADSQWLAATTSSGYIHVFSLEALRHHWSVPVMDGTVATSAVFRPSTGNLLIVSTAGNQLHVLDVEAKELTDWSLANAEVLSQRLLEFPGGITGLSVPPSPVSTTIIAYSSRAMVQIDMSKPVKLYSTEPKEKSHSQTNGSKGPANHNSIARLHFGNFAYVPFKDPVVFVGHTAQSSVLVVEKSWLEVLRQIPAPVYRHLYGT</sequence>
<dbReference type="InterPro" id="IPR044622">
    <property type="entry name" value="PCN"/>
</dbReference>
<evidence type="ECO:0000256" key="2">
    <source>
        <dbReference type="SAM" id="MobiDB-lite"/>
    </source>
</evidence>
<evidence type="ECO:0000256" key="1">
    <source>
        <dbReference type="PROSITE-ProRule" id="PRU00221"/>
    </source>
</evidence>
<proteinExistence type="predicted"/>
<dbReference type="SMART" id="SM00320">
    <property type="entry name" value="WD40"/>
    <property type="match status" value="7"/>
</dbReference>
<comment type="caution">
    <text evidence="3">The sequence shown here is derived from an EMBL/GenBank/DDBJ whole genome shotgun (WGS) entry which is preliminary data.</text>
</comment>
<gene>
    <name evidence="3" type="ORF">R1flu_013097</name>
</gene>